<organism evidence="1 2">
    <name type="scientific">Scophthalmus maximus</name>
    <name type="common">Turbot</name>
    <name type="synonym">Psetta maxima</name>
    <dbReference type="NCBI Taxonomy" id="52904"/>
    <lineage>
        <taxon>Eukaryota</taxon>
        <taxon>Metazoa</taxon>
        <taxon>Chordata</taxon>
        <taxon>Craniata</taxon>
        <taxon>Vertebrata</taxon>
        <taxon>Euteleostomi</taxon>
        <taxon>Actinopterygii</taxon>
        <taxon>Neopterygii</taxon>
        <taxon>Teleostei</taxon>
        <taxon>Neoteleostei</taxon>
        <taxon>Acanthomorphata</taxon>
        <taxon>Carangaria</taxon>
        <taxon>Pleuronectiformes</taxon>
        <taxon>Pleuronectoidei</taxon>
        <taxon>Scophthalmidae</taxon>
        <taxon>Scophthalmus</taxon>
    </lineage>
</organism>
<dbReference type="AlphaFoldDB" id="A0A6A4SC35"/>
<dbReference type="Proteomes" id="UP000438429">
    <property type="component" value="Unassembled WGS sequence"/>
</dbReference>
<comment type="caution">
    <text evidence="1">The sequence shown here is derived from an EMBL/GenBank/DDBJ whole genome shotgun (WGS) entry which is preliminary data.</text>
</comment>
<evidence type="ECO:0000313" key="1">
    <source>
        <dbReference type="EMBL" id="KAF0032736.1"/>
    </source>
</evidence>
<dbReference type="EMBL" id="VEVO01000013">
    <property type="protein sequence ID" value="KAF0032736.1"/>
    <property type="molecule type" value="Genomic_DNA"/>
</dbReference>
<accession>A0A6A4SC35</accession>
<gene>
    <name evidence="1" type="ORF">F2P81_015026</name>
</gene>
<reference evidence="1 2" key="1">
    <citation type="submission" date="2019-06" db="EMBL/GenBank/DDBJ databases">
        <title>Draft genomes of female and male turbot (Scophthalmus maximus).</title>
        <authorList>
            <person name="Xu H."/>
            <person name="Xu X.-W."/>
            <person name="Shao C."/>
            <person name="Chen S."/>
        </authorList>
    </citation>
    <scope>NUCLEOTIDE SEQUENCE [LARGE SCALE GENOMIC DNA]</scope>
    <source>
        <strain evidence="1">Ysfricsl-2016a</strain>
        <tissue evidence="1">Blood</tissue>
    </source>
</reference>
<sequence>MLDVQLPVRSHVIIIILFIIIINNNNGSLSLSPPSPPCFVSRTADHYFLYMDDDSVVHYLRAPRILAAPSDAAFECSRKYDNCERTNGTKSISS</sequence>
<evidence type="ECO:0000313" key="2">
    <source>
        <dbReference type="Proteomes" id="UP000438429"/>
    </source>
</evidence>
<protein>
    <submittedName>
        <fullName evidence="1">Uncharacterized protein</fullName>
    </submittedName>
</protein>
<proteinExistence type="predicted"/>
<name>A0A6A4SC35_SCOMX</name>